<keyword evidence="4 15" id="KW-1003">Cell membrane</keyword>
<feature type="transmembrane region" description="Helical" evidence="15">
    <location>
        <begin position="123"/>
        <end position="141"/>
    </location>
</feature>
<feature type="transmembrane region" description="Helical" evidence="15">
    <location>
        <begin position="148"/>
        <end position="167"/>
    </location>
</feature>
<feature type="transmembrane region" description="Helical" evidence="15">
    <location>
        <begin position="245"/>
        <end position="264"/>
    </location>
</feature>
<comment type="subcellular location">
    <subcellularLocation>
        <location evidence="1 15">Cell membrane</location>
        <topology evidence="1 15">Multi-pass membrane protein</topology>
    </subcellularLocation>
</comment>
<keyword evidence="7 15" id="KW-0812">Transmembrane</keyword>
<evidence type="ECO:0000256" key="14">
    <source>
        <dbReference type="ARBA" id="ARBA00047690"/>
    </source>
</evidence>
<feature type="transmembrane region" description="Helical" evidence="15">
    <location>
        <begin position="276"/>
        <end position="297"/>
    </location>
</feature>
<comment type="function">
    <text evidence="15">Converts heme B (protoheme IX) to heme O by substitution of the vinyl group on carbon 2 of heme B porphyrin ring with a hydroxyethyl farnesyl side group.</text>
</comment>
<dbReference type="EMBL" id="FNEM01000020">
    <property type="protein sequence ID" value="SDK15585.1"/>
    <property type="molecule type" value="Genomic_DNA"/>
</dbReference>
<evidence type="ECO:0000256" key="7">
    <source>
        <dbReference type="ARBA" id="ARBA00022692"/>
    </source>
</evidence>
<evidence type="ECO:0000256" key="11">
    <source>
        <dbReference type="ARBA" id="ARBA00030253"/>
    </source>
</evidence>
<dbReference type="Pfam" id="PF01040">
    <property type="entry name" value="UbiA"/>
    <property type="match status" value="1"/>
</dbReference>
<comment type="miscellaneous">
    <text evidence="15">Carbon 2 of the heme B porphyrin ring is defined according to the Fischer nomenclature.</text>
</comment>
<evidence type="ECO:0000256" key="1">
    <source>
        <dbReference type="ARBA" id="ARBA00004651"/>
    </source>
</evidence>
<evidence type="ECO:0000256" key="2">
    <source>
        <dbReference type="ARBA" id="ARBA00004919"/>
    </source>
</evidence>
<evidence type="ECO:0000256" key="6">
    <source>
        <dbReference type="ARBA" id="ARBA00022679"/>
    </source>
</evidence>
<dbReference type="InterPro" id="IPR000537">
    <property type="entry name" value="UbiA_prenyltransferase"/>
</dbReference>
<keyword evidence="17" id="KW-1185">Reference proteome</keyword>
<dbReference type="InterPro" id="IPR044878">
    <property type="entry name" value="UbiA_sf"/>
</dbReference>
<gene>
    <name evidence="15" type="primary">cyoE</name>
    <name evidence="16" type="ORF">SAMN04488540_12039</name>
</gene>
<keyword evidence="6 15" id="KW-0808">Transferase</keyword>
<feature type="transmembrane region" description="Helical" evidence="15">
    <location>
        <begin position="52"/>
        <end position="73"/>
    </location>
</feature>
<accession>A0A1G8ZMG6</accession>
<evidence type="ECO:0000256" key="15">
    <source>
        <dbReference type="HAMAP-Rule" id="MF_00154"/>
    </source>
</evidence>
<dbReference type="NCBIfam" id="NF003349">
    <property type="entry name" value="PRK04375.1-2"/>
    <property type="match status" value="1"/>
</dbReference>
<name>A0A1G8ZMG6_9GAMM</name>
<dbReference type="GO" id="GO:0005886">
    <property type="term" value="C:plasma membrane"/>
    <property type="evidence" value="ECO:0007669"/>
    <property type="project" value="UniProtKB-SubCell"/>
</dbReference>
<keyword evidence="5" id="KW-0997">Cell inner membrane</keyword>
<keyword evidence="8 15" id="KW-1133">Transmembrane helix</keyword>
<protein>
    <recommendedName>
        <fullName evidence="12 15">Protoheme IX farnesyltransferase</fullName>
        <ecNumber evidence="3 15">2.5.1.141</ecNumber>
    </recommendedName>
    <alternativeName>
        <fullName evidence="13 15">Heme B farnesyltransferase</fullName>
    </alternativeName>
    <alternativeName>
        <fullName evidence="11 15">Heme O synthase</fullName>
    </alternativeName>
</protein>
<comment type="catalytic activity">
    <reaction evidence="14 15">
        <text>heme b + (2E,6E)-farnesyl diphosphate + H2O = Fe(II)-heme o + diphosphate</text>
        <dbReference type="Rhea" id="RHEA:28070"/>
        <dbReference type="ChEBI" id="CHEBI:15377"/>
        <dbReference type="ChEBI" id="CHEBI:33019"/>
        <dbReference type="ChEBI" id="CHEBI:60344"/>
        <dbReference type="ChEBI" id="CHEBI:60530"/>
        <dbReference type="ChEBI" id="CHEBI:175763"/>
        <dbReference type="EC" id="2.5.1.141"/>
    </reaction>
</comment>
<dbReference type="Gene3D" id="1.10.357.140">
    <property type="entry name" value="UbiA prenyltransferase"/>
    <property type="match status" value="1"/>
</dbReference>
<dbReference type="PANTHER" id="PTHR43448:SF7">
    <property type="entry name" value="4-HYDROXYBENZOATE SOLANESYLTRANSFERASE"/>
    <property type="match status" value="1"/>
</dbReference>
<evidence type="ECO:0000256" key="4">
    <source>
        <dbReference type="ARBA" id="ARBA00022475"/>
    </source>
</evidence>
<dbReference type="PROSITE" id="PS00943">
    <property type="entry name" value="UBIA"/>
    <property type="match status" value="1"/>
</dbReference>
<keyword evidence="10 15" id="KW-0472">Membrane</keyword>
<evidence type="ECO:0000256" key="13">
    <source>
        <dbReference type="ARBA" id="ARBA00042475"/>
    </source>
</evidence>
<dbReference type="InterPro" id="IPR030470">
    <property type="entry name" value="UbiA_prenylTrfase_CS"/>
</dbReference>
<dbReference type="UniPathway" id="UPA00834">
    <property type="reaction ID" value="UER00712"/>
</dbReference>
<evidence type="ECO:0000256" key="8">
    <source>
        <dbReference type="ARBA" id="ARBA00022989"/>
    </source>
</evidence>
<dbReference type="GO" id="GO:0048034">
    <property type="term" value="P:heme O biosynthetic process"/>
    <property type="evidence" value="ECO:0007669"/>
    <property type="project" value="UniProtKB-UniRule"/>
</dbReference>
<dbReference type="AlphaFoldDB" id="A0A1G8ZMG6"/>
<comment type="similarity">
    <text evidence="15">Belongs to the UbiA prenyltransferase family. Protoheme IX farnesyltransferase subfamily.</text>
</comment>
<comment type="pathway">
    <text evidence="2 15">Porphyrin-containing compound metabolism; heme O biosynthesis; heme O from protoheme: step 1/1.</text>
</comment>
<evidence type="ECO:0000256" key="12">
    <source>
        <dbReference type="ARBA" id="ARBA00040810"/>
    </source>
</evidence>
<dbReference type="RefSeq" id="WP_090367790.1">
    <property type="nucleotide sequence ID" value="NZ_FNEM01000020.1"/>
</dbReference>
<evidence type="ECO:0000313" key="16">
    <source>
        <dbReference type="EMBL" id="SDK15585.1"/>
    </source>
</evidence>
<feature type="transmembrane region" description="Helical" evidence="15">
    <location>
        <begin position="173"/>
        <end position="194"/>
    </location>
</feature>
<dbReference type="HAMAP" id="MF_00154">
    <property type="entry name" value="CyoE_CtaB"/>
    <property type="match status" value="1"/>
</dbReference>
<dbReference type="CDD" id="cd13957">
    <property type="entry name" value="PT_UbiA_Cox10"/>
    <property type="match status" value="1"/>
</dbReference>
<evidence type="ECO:0000256" key="3">
    <source>
        <dbReference type="ARBA" id="ARBA00012292"/>
    </source>
</evidence>
<dbReference type="OrthoDB" id="9814417at2"/>
<feature type="transmembrane region" description="Helical" evidence="15">
    <location>
        <begin position="94"/>
        <end position="117"/>
    </location>
</feature>
<dbReference type="InterPro" id="IPR006369">
    <property type="entry name" value="Protohaem_IX_farnesylTrfase"/>
</dbReference>
<feature type="transmembrane region" description="Helical" evidence="15">
    <location>
        <begin position="222"/>
        <end position="239"/>
    </location>
</feature>
<evidence type="ECO:0000256" key="9">
    <source>
        <dbReference type="ARBA" id="ARBA00023133"/>
    </source>
</evidence>
<evidence type="ECO:0000313" key="17">
    <source>
        <dbReference type="Proteomes" id="UP000199527"/>
    </source>
</evidence>
<keyword evidence="9 15" id="KW-0350">Heme biosynthesis</keyword>
<dbReference type="EC" id="2.5.1.141" evidence="3 15"/>
<dbReference type="NCBIfam" id="TIGR01473">
    <property type="entry name" value="cyoE_ctaB"/>
    <property type="match status" value="1"/>
</dbReference>
<dbReference type="PANTHER" id="PTHR43448">
    <property type="entry name" value="PROTOHEME IX FARNESYLTRANSFERASE, MITOCHONDRIAL"/>
    <property type="match status" value="1"/>
</dbReference>
<dbReference type="GO" id="GO:0008495">
    <property type="term" value="F:protoheme IX farnesyltransferase activity"/>
    <property type="evidence" value="ECO:0007669"/>
    <property type="project" value="UniProtKB-UniRule"/>
</dbReference>
<organism evidence="16 17">
    <name type="scientific">Ferrimonas sediminum</name>
    <dbReference type="NCBI Taxonomy" id="718193"/>
    <lineage>
        <taxon>Bacteria</taxon>
        <taxon>Pseudomonadati</taxon>
        <taxon>Pseudomonadota</taxon>
        <taxon>Gammaproteobacteria</taxon>
        <taxon>Alteromonadales</taxon>
        <taxon>Ferrimonadaceae</taxon>
        <taxon>Ferrimonas</taxon>
    </lineage>
</organism>
<dbReference type="FunFam" id="1.10.357.140:FF:000001">
    <property type="entry name" value="Protoheme IX farnesyltransferase"/>
    <property type="match status" value="1"/>
</dbReference>
<evidence type="ECO:0000256" key="5">
    <source>
        <dbReference type="ARBA" id="ARBA00022519"/>
    </source>
</evidence>
<sequence>MLKAIGWSKRSPGLIWRDYLEMTKPKVVLLMLVTALVGMALASPGWVALPTLVLGLTGIGLMAGAAAAVNHLLDRRIDTIMARTHNRPVATGRVSPLQGGVFAAAIGSLGFVILYGFVNPLTAWLTLASLVGYALVYTGFLKRATPQNIVIGGLAGAMPPLLGWTSVTGDFHGHGLLLVIIIFTWTPPHFWALAVHRRDEYAKADIPMLPVTHGIEYTKTSILLYSFLLVIACMLPVLVGMSGGIYLLGSTVLSLWFLVKAWQLKYSPKPDSAIKLFLFSIWQLLALFVLLLVDHYLPVGL</sequence>
<dbReference type="Proteomes" id="UP000199527">
    <property type="component" value="Unassembled WGS sequence"/>
</dbReference>
<proteinExistence type="inferred from homology"/>
<evidence type="ECO:0000256" key="10">
    <source>
        <dbReference type="ARBA" id="ARBA00023136"/>
    </source>
</evidence>
<reference evidence="17" key="1">
    <citation type="submission" date="2016-10" db="EMBL/GenBank/DDBJ databases">
        <authorList>
            <person name="Varghese N."/>
            <person name="Submissions S."/>
        </authorList>
    </citation>
    <scope>NUCLEOTIDE SEQUENCE [LARGE SCALE GENOMIC DNA]</scope>
    <source>
        <strain evidence="17">DSM 23317</strain>
    </source>
</reference>